<evidence type="ECO:0000313" key="1">
    <source>
        <dbReference type="EMBL" id="CAD1837453.1"/>
    </source>
</evidence>
<gene>
    <name evidence="1" type="ORF">CB5_LOCUS20664</name>
</gene>
<protein>
    <submittedName>
        <fullName evidence="1">Uncharacterized protein</fullName>
    </submittedName>
</protein>
<reference evidence="1" key="1">
    <citation type="submission" date="2020-07" db="EMBL/GenBank/DDBJ databases">
        <authorList>
            <person name="Lin J."/>
        </authorList>
    </citation>
    <scope>NUCLEOTIDE SEQUENCE</scope>
</reference>
<sequence>MGLDPAQPLRLFNTPQPSLHNINFKKCQHFIIYSQLHAVFKSQTSPNTPTFSPKPFPFVSGDRSCRRDLRRSPPKRSPAIATAEIYGDRGGQAPQHELGAHLRVLQCVPLDHIFDLRPPHQFLQHLPIHLKMFNNWTHAQAEKKILEARKEDVLKKFSEKNSSDISDLKRKLVELVQTSSLWNISCGT</sequence>
<name>A0A6V7Q352_ANACO</name>
<dbReference type="AlphaFoldDB" id="A0A6V7Q352"/>
<proteinExistence type="predicted"/>
<accession>A0A6V7Q352</accession>
<dbReference type="EMBL" id="LR862132">
    <property type="protein sequence ID" value="CAD1837453.1"/>
    <property type="molecule type" value="Genomic_DNA"/>
</dbReference>
<organism evidence="1">
    <name type="scientific">Ananas comosus var. bracteatus</name>
    <name type="common">red pineapple</name>
    <dbReference type="NCBI Taxonomy" id="296719"/>
    <lineage>
        <taxon>Eukaryota</taxon>
        <taxon>Viridiplantae</taxon>
        <taxon>Streptophyta</taxon>
        <taxon>Embryophyta</taxon>
        <taxon>Tracheophyta</taxon>
        <taxon>Spermatophyta</taxon>
        <taxon>Magnoliopsida</taxon>
        <taxon>Liliopsida</taxon>
        <taxon>Poales</taxon>
        <taxon>Bromeliaceae</taxon>
        <taxon>Bromelioideae</taxon>
        <taxon>Ananas</taxon>
    </lineage>
</organism>